<evidence type="ECO:0000256" key="5">
    <source>
        <dbReference type="ARBA" id="ARBA00022691"/>
    </source>
</evidence>
<dbReference type="EMBL" id="BAAARE010000029">
    <property type="protein sequence ID" value="GAA2500324.1"/>
    <property type="molecule type" value="Genomic_DNA"/>
</dbReference>
<evidence type="ECO:0000256" key="3">
    <source>
        <dbReference type="ARBA" id="ARBA00022603"/>
    </source>
</evidence>
<protein>
    <recommendedName>
        <fullName evidence="6">Ribosomal RNA small subunit methyltransferase G</fullName>
        <ecNumber evidence="6">2.1.1.-</ecNumber>
    </recommendedName>
    <alternativeName>
        <fullName evidence="6">16S rRNA 7-methylguanosine methyltransferase</fullName>
        <shortName evidence="6">16S rRNA m7G methyltransferase</shortName>
    </alternativeName>
</protein>
<dbReference type="RefSeq" id="WP_344257187.1">
    <property type="nucleotide sequence ID" value="NZ_BAAARE010000029.1"/>
</dbReference>
<accession>A0ABP5ZKV9</accession>
<comment type="caution">
    <text evidence="8">The sequence shown here is derived from an EMBL/GenBank/DDBJ whole genome shotgun (WGS) entry which is preliminary data.</text>
</comment>
<dbReference type="SUPFAM" id="SSF53335">
    <property type="entry name" value="S-adenosyl-L-methionine-dependent methyltransferases"/>
    <property type="match status" value="1"/>
</dbReference>
<dbReference type="InterPro" id="IPR003682">
    <property type="entry name" value="rRNA_ssu_MeTfrase_G"/>
</dbReference>
<feature type="compositionally biased region" description="Basic residues" evidence="7">
    <location>
        <begin position="242"/>
        <end position="253"/>
    </location>
</feature>
<evidence type="ECO:0000256" key="7">
    <source>
        <dbReference type="SAM" id="MobiDB-lite"/>
    </source>
</evidence>
<evidence type="ECO:0000256" key="4">
    <source>
        <dbReference type="ARBA" id="ARBA00022679"/>
    </source>
</evidence>
<keyword evidence="4 6" id="KW-0808">Transferase</keyword>
<name>A0ABP5ZKV9_9MICO</name>
<keyword evidence="1 6" id="KW-0963">Cytoplasm</keyword>
<evidence type="ECO:0000313" key="9">
    <source>
        <dbReference type="Proteomes" id="UP001500730"/>
    </source>
</evidence>
<dbReference type="EC" id="2.1.1.-" evidence="6"/>
<reference evidence="9" key="1">
    <citation type="journal article" date="2019" name="Int. J. Syst. Evol. Microbiol.">
        <title>The Global Catalogue of Microorganisms (GCM) 10K type strain sequencing project: providing services to taxonomists for standard genome sequencing and annotation.</title>
        <authorList>
            <consortium name="The Broad Institute Genomics Platform"/>
            <consortium name="The Broad Institute Genome Sequencing Center for Infectious Disease"/>
            <person name="Wu L."/>
            <person name="Ma J."/>
        </authorList>
    </citation>
    <scope>NUCLEOTIDE SEQUENCE [LARGE SCALE GENOMIC DNA]</scope>
    <source>
        <strain evidence="9">JCM 16259</strain>
    </source>
</reference>
<dbReference type="Gene3D" id="3.40.50.150">
    <property type="entry name" value="Vaccinia Virus protein VP39"/>
    <property type="match status" value="1"/>
</dbReference>
<gene>
    <name evidence="6" type="primary">rsmG</name>
    <name evidence="8" type="ORF">GCM10009858_43330</name>
</gene>
<feature type="binding site" evidence="6">
    <location>
        <position position="86"/>
    </location>
    <ligand>
        <name>S-adenosyl-L-methionine</name>
        <dbReference type="ChEBI" id="CHEBI:59789"/>
    </ligand>
</feature>
<dbReference type="Proteomes" id="UP001500730">
    <property type="component" value="Unassembled WGS sequence"/>
</dbReference>
<evidence type="ECO:0000256" key="6">
    <source>
        <dbReference type="HAMAP-Rule" id="MF_00074"/>
    </source>
</evidence>
<feature type="region of interest" description="Disordered" evidence="7">
    <location>
        <begin position="229"/>
        <end position="267"/>
    </location>
</feature>
<dbReference type="PANTHER" id="PTHR31760">
    <property type="entry name" value="S-ADENOSYL-L-METHIONINE-DEPENDENT METHYLTRANSFERASES SUPERFAMILY PROTEIN"/>
    <property type="match status" value="1"/>
</dbReference>
<keyword evidence="9" id="KW-1185">Reference proteome</keyword>
<dbReference type="InterPro" id="IPR029063">
    <property type="entry name" value="SAM-dependent_MTases_sf"/>
</dbReference>
<keyword evidence="2 6" id="KW-0698">rRNA processing</keyword>
<comment type="caution">
    <text evidence="6">Lacks conserved residue(s) required for the propagation of feature annotation.</text>
</comment>
<dbReference type="PANTHER" id="PTHR31760:SF0">
    <property type="entry name" value="S-ADENOSYL-L-METHIONINE-DEPENDENT METHYLTRANSFERASES SUPERFAMILY PROTEIN"/>
    <property type="match status" value="1"/>
</dbReference>
<feature type="binding site" evidence="6">
    <location>
        <position position="91"/>
    </location>
    <ligand>
        <name>S-adenosyl-L-methionine</name>
        <dbReference type="ChEBI" id="CHEBI:59789"/>
    </ligand>
</feature>
<dbReference type="HAMAP" id="MF_00074">
    <property type="entry name" value="16SrRNA_methyltr_G"/>
    <property type="match status" value="1"/>
</dbReference>
<organism evidence="8 9">
    <name type="scientific">Terrabacter carboxydivorans</name>
    <dbReference type="NCBI Taxonomy" id="619730"/>
    <lineage>
        <taxon>Bacteria</taxon>
        <taxon>Bacillati</taxon>
        <taxon>Actinomycetota</taxon>
        <taxon>Actinomycetes</taxon>
        <taxon>Micrococcales</taxon>
        <taxon>Intrasporangiaceae</taxon>
        <taxon>Terrabacter</taxon>
    </lineage>
</organism>
<comment type="function">
    <text evidence="6">Specifically methylates the N7 position of a guanine in 16S rRNA.</text>
</comment>
<sequence length="267" mass="28541">MTHEALDPVGAPVDPPPTPAAASTVFGTRLEIAEHFVAILSDTGITHGLIGPRETPRLWDRHVLNCAVVQEAIPVQEHTQQVIDVGSGAGLPGLALAIARPDLHLHLVEPLARRTGWLTGTVAQLGLTNVTVHTARAEAMWDQLHAPWVTARAVSRIVQLAEWTLPLLEAGGSLLALKGSRAAAELEESRTALTRLGVVDAGVDEYGAAVLAEPTIVLRCTIGEGVDRRRFRSRQPSSAGSARRRADRPRASRRSGPGVGDRPRHQP</sequence>
<feature type="binding site" evidence="6">
    <location>
        <begin position="137"/>
        <end position="138"/>
    </location>
    <ligand>
        <name>S-adenosyl-L-methionine</name>
        <dbReference type="ChEBI" id="CHEBI:59789"/>
    </ligand>
</feature>
<feature type="binding site" evidence="6">
    <location>
        <position position="152"/>
    </location>
    <ligand>
        <name>S-adenosyl-L-methionine</name>
        <dbReference type="ChEBI" id="CHEBI:59789"/>
    </ligand>
</feature>
<keyword evidence="3 6" id="KW-0489">Methyltransferase</keyword>
<comment type="similarity">
    <text evidence="6">Belongs to the methyltransferase superfamily. RNA methyltransferase RsmG family.</text>
</comment>
<evidence type="ECO:0000256" key="1">
    <source>
        <dbReference type="ARBA" id="ARBA00022490"/>
    </source>
</evidence>
<dbReference type="Pfam" id="PF02527">
    <property type="entry name" value="GidB"/>
    <property type="match status" value="1"/>
</dbReference>
<keyword evidence="5 6" id="KW-0949">S-adenosyl-L-methionine</keyword>
<comment type="subcellular location">
    <subcellularLocation>
        <location evidence="6">Cytoplasm</location>
    </subcellularLocation>
</comment>
<evidence type="ECO:0000313" key="8">
    <source>
        <dbReference type="EMBL" id="GAA2500324.1"/>
    </source>
</evidence>
<proteinExistence type="inferred from homology"/>
<evidence type="ECO:0000256" key="2">
    <source>
        <dbReference type="ARBA" id="ARBA00022552"/>
    </source>
</evidence>
<dbReference type="NCBIfam" id="TIGR00138">
    <property type="entry name" value="rsmG_gidB"/>
    <property type="match status" value="1"/>
</dbReference>